<keyword evidence="3 6" id="KW-0479">Metal-binding</keyword>
<evidence type="ECO:0000256" key="6">
    <source>
        <dbReference type="RuleBase" id="RU367011"/>
    </source>
</evidence>
<comment type="cofactor">
    <cofactor evidence="1 6">
        <name>Zn(2+)</name>
        <dbReference type="ChEBI" id="CHEBI:29105"/>
    </cofactor>
</comment>
<dbReference type="AlphaFoldDB" id="A0ABC8UER9"/>
<gene>
    <name evidence="8" type="ORF">ILEXP_LOCUS49114</name>
</gene>
<dbReference type="GO" id="GO:0004089">
    <property type="term" value="F:carbonate dehydratase activity"/>
    <property type="evidence" value="ECO:0007669"/>
    <property type="project" value="UniProtKB-UniRule"/>
</dbReference>
<dbReference type="Pfam" id="PF00194">
    <property type="entry name" value="Carb_anhydrase"/>
    <property type="match status" value="1"/>
</dbReference>
<dbReference type="InterPro" id="IPR041891">
    <property type="entry name" value="Alpha_CA_prokaryot-like"/>
</dbReference>
<dbReference type="Proteomes" id="UP001642360">
    <property type="component" value="Unassembled WGS sequence"/>
</dbReference>
<dbReference type="InterPro" id="IPR018338">
    <property type="entry name" value="Carbonic_anhydrase_a-class_CS"/>
</dbReference>
<evidence type="ECO:0000313" key="9">
    <source>
        <dbReference type="Proteomes" id="UP001642360"/>
    </source>
</evidence>
<reference evidence="8 9" key="1">
    <citation type="submission" date="2024-02" db="EMBL/GenBank/DDBJ databases">
        <authorList>
            <person name="Vignale AGUSTIN F."/>
            <person name="Sosa J E."/>
            <person name="Modenutti C."/>
        </authorList>
    </citation>
    <scope>NUCLEOTIDE SEQUENCE [LARGE SCALE GENOMIC DNA]</scope>
</reference>
<dbReference type="EC" id="4.2.1.1" evidence="2 6"/>
<keyword evidence="9" id="KW-1185">Reference proteome</keyword>
<keyword evidence="4 6" id="KW-0862">Zinc</keyword>
<dbReference type="InterPro" id="IPR036398">
    <property type="entry name" value="CA_dom_sf"/>
</dbReference>
<comment type="function">
    <text evidence="6">Reversible hydration of carbon dioxide.</text>
</comment>
<evidence type="ECO:0000256" key="2">
    <source>
        <dbReference type="ARBA" id="ARBA00012925"/>
    </source>
</evidence>
<evidence type="ECO:0000256" key="3">
    <source>
        <dbReference type="ARBA" id="ARBA00022723"/>
    </source>
</evidence>
<dbReference type="InterPro" id="IPR001148">
    <property type="entry name" value="CA_dom"/>
</dbReference>
<evidence type="ECO:0000259" key="7">
    <source>
        <dbReference type="PROSITE" id="PS51144"/>
    </source>
</evidence>
<name>A0ABC8UER9_9AQUA</name>
<evidence type="ECO:0000256" key="5">
    <source>
        <dbReference type="ARBA" id="ARBA00023239"/>
    </source>
</evidence>
<keyword evidence="5 6" id="KW-0456">Lyase</keyword>
<dbReference type="SMART" id="SM01057">
    <property type="entry name" value="Carb_anhydrase"/>
    <property type="match status" value="1"/>
</dbReference>
<dbReference type="Gene3D" id="3.10.200.10">
    <property type="entry name" value="Alpha carbonic anhydrase"/>
    <property type="match status" value="1"/>
</dbReference>
<proteinExistence type="inferred from homology"/>
<dbReference type="PROSITE" id="PS00162">
    <property type="entry name" value="ALPHA_CA_1"/>
    <property type="match status" value="1"/>
</dbReference>
<dbReference type="EMBL" id="CAUOFW020007425">
    <property type="protein sequence ID" value="CAK9179172.1"/>
    <property type="molecule type" value="Genomic_DNA"/>
</dbReference>
<dbReference type="InterPro" id="IPR023561">
    <property type="entry name" value="Carbonic_anhydrase_a-class"/>
</dbReference>
<dbReference type="PROSITE" id="PS51144">
    <property type="entry name" value="ALPHA_CA_2"/>
    <property type="match status" value="1"/>
</dbReference>
<comment type="caution">
    <text evidence="8">The sequence shown here is derived from an EMBL/GenBank/DDBJ whole genome shotgun (WGS) entry which is preliminary data.</text>
</comment>
<accession>A0ABC8UER9</accession>
<dbReference type="CDD" id="cd03124">
    <property type="entry name" value="alpha_CA_prokaryotic_like"/>
    <property type="match status" value="1"/>
</dbReference>
<evidence type="ECO:0000256" key="4">
    <source>
        <dbReference type="ARBA" id="ARBA00022833"/>
    </source>
</evidence>
<organism evidence="8 9">
    <name type="scientific">Ilex paraguariensis</name>
    <name type="common">yerba mate</name>
    <dbReference type="NCBI Taxonomy" id="185542"/>
    <lineage>
        <taxon>Eukaryota</taxon>
        <taxon>Viridiplantae</taxon>
        <taxon>Streptophyta</taxon>
        <taxon>Embryophyta</taxon>
        <taxon>Tracheophyta</taxon>
        <taxon>Spermatophyta</taxon>
        <taxon>Magnoliopsida</taxon>
        <taxon>eudicotyledons</taxon>
        <taxon>Gunneridae</taxon>
        <taxon>Pentapetalae</taxon>
        <taxon>asterids</taxon>
        <taxon>campanulids</taxon>
        <taxon>Aquifoliales</taxon>
        <taxon>Aquifoliaceae</taxon>
        <taxon>Ilex</taxon>
    </lineage>
</organism>
<protein>
    <recommendedName>
        <fullName evidence="2 6">Carbonic anhydrase</fullName>
        <ecNumber evidence="2 6">4.2.1.1</ecNumber>
    </recommendedName>
</protein>
<dbReference type="PANTHER" id="PTHR18952">
    <property type="entry name" value="CARBONIC ANHYDRASE"/>
    <property type="match status" value="1"/>
</dbReference>
<dbReference type="PANTHER" id="PTHR18952:SF236">
    <property type="entry name" value="ALPHA CARBONIC ANHYDRASE 1, CHLOROPLASTIC"/>
    <property type="match status" value="1"/>
</dbReference>
<dbReference type="GO" id="GO:0008270">
    <property type="term" value="F:zinc ion binding"/>
    <property type="evidence" value="ECO:0007669"/>
    <property type="project" value="UniProtKB-UniRule"/>
</dbReference>
<comment type="similarity">
    <text evidence="6">Belongs to the alpha-carbonic anhydrase family.</text>
</comment>
<evidence type="ECO:0000313" key="8">
    <source>
        <dbReference type="EMBL" id="CAK9179172.1"/>
    </source>
</evidence>
<feature type="domain" description="Alpha-carbonic anhydrase" evidence="7">
    <location>
        <begin position="47"/>
        <end position="284"/>
    </location>
</feature>
<sequence>MGKEETGFIFKTVHALMAARVSFFAVAIALLLMNVHATTENQPGEAFNFSYSGNTGPNKWGNLNPKFSACSHGKLQSPIDIVKEKAVLNKKLKPLTRRYYPANVTLVDNGFNVEVHYGKNVGVLIVDGKNYTLKQMHWHSPSEHRINGVQYDAELHLVHMADDGNFSVVAILYRLGHADPIVAQIQKKLDELENEVRAGHGDAHIVLGTVNTKKLMRRTRKYYRYVGSLTTPPCSQNVIWHILGKVRSISKEQVKALKAPLKSTCKNNSRPVQALNGRQIELYDELH</sequence>
<dbReference type="SUPFAM" id="SSF51069">
    <property type="entry name" value="Carbonic anhydrase"/>
    <property type="match status" value="1"/>
</dbReference>
<comment type="catalytic activity">
    <reaction evidence="6">
        <text>hydrogencarbonate + H(+) = CO2 + H2O</text>
        <dbReference type="Rhea" id="RHEA:10748"/>
        <dbReference type="ChEBI" id="CHEBI:15377"/>
        <dbReference type="ChEBI" id="CHEBI:15378"/>
        <dbReference type="ChEBI" id="CHEBI:16526"/>
        <dbReference type="ChEBI" id="CHEBI:17544"/>
        <dbReference type="EC" id="4.2.1.1"/>
    </reaction>
</comment>
<evidence type="ECO:0000256" key="1">
    <source>
        <dbReference type="ARBA" id="ARBA00001947"/>
    </source>
</evidence>